<evidence type="ECO:0008006" key="4">
    <source>
        <dbReference type="Google" id="ProtNLM"/>
    </source>
</evidence>
<dbReference type="RefSeq" id="WP_164353606.1">
    <property type="nucleotide sequence ID" value="NZ_JAABNT010000005.1"/>
</dbReference>
<comment type="caution">
    <text evidence="2">The sequence shown here is derived from an EMBL/GenBank/DDBJ whole genome shotgun (WGS) entry which is preliminary data.</text>
</comment>
<dbReference type="EMBL" id="JAABNT010000005">
    <property type="protein sequence ID" value="NEK22673.1"/>
    <property type="molecule type" value="Genomic_DNA"/>
</dbReference>
<evidence type="ECO:0000256" key="1">
    <source>
        <dbReference type="SAM" id="SignalP"/>
    </source>
</evidence>
<feature type="chain" id="PRO_5026754488" description="DUF4440 domain-containing protein" evidence="1">
    <location>
        <begin position="20"/>
        <end position="175"/>
    </location>
</feature>
<dbReference type="Proteomes" id="UP000468591">
    <property type="component" value="Unassembled WGS sequence"/>
</dbReference>
<protein>
    <recommendedName>
        <fullName evidence="4">DUF4440 domain-containing protein</fullName>
    </recommendedName>
</protein>
<organism evidence="2 3">
    <name type="scientific">Sulfitobacter sediminilitoris</name>
    <dbReference type="NCBI Taxonomy" id="2698830"/>
    <lineage>
        <taxon>Bacteria</taxon>
        <taxon>Pseudomonadati</taxon>
        <taxon>Pseudomonadota</taxon>
        <taxon>Alphaproteobacteria</taxon>
        <taxon>Rhodobacterales</taxon>
        <taxon>Roseobacteraceae</taxon>
        <taxon>Sulfitobacter</taxon>
    </lineage>
</organism>
<gene>
    <name evidence="2" type="ORF">GV827_09670</name>
</gene>
<proteinExistence type="predicted"/>
<accession>A0A6P0CDW1</accession>
<sequence>MLRTITFVSALMVATSAGAQHAHQHGNMPKETGQATFAAIAEIAALLYSDPATDWETVNLDALREHLLDMDRVTMGALVDVNEGPDATTFAVTGTGEVIGAIQRMTAAHSGMLATETGWVVSTQRTETGAVMRIATNDPADHARVKGLGFFGVMTIGAHHQMHHLAIARGVDPHH</sequence>
<feature type="signal peptide" evidence="1">
    <location>
        <begin position="1"/>
        <end position="19"/>
    </location>
</feature>
<evidence type="ECO:0000313" key="2">
    <source>
        <dbReference type="EMBL" id="NEK22673.1"/>
    </source>
</evidence>
<reference evidence="2 3" key="1">
    <citation type="submission" date="2020-01" db="EMBL/GenBank/DDBJ databases">
        <title>Sulfitobacter sediminilitoris sp. nov., isolated from a tidal flat.</title>
        <authorList>
            <person name="Park S."/>
            <person name="Yoon J.-H."/>
        </authorList>
    </citation>
    <scope>NUCLEOTIDE SEQUENCE [LARGE SCALE GENOMIC DNA]</scope>
    <source>
        <strain evidence="2 3">JBTF-M27</strain>
    </source>
</reference>
<keyword evidence="3" id="KW-1185">Reference proteome</keyword>
<keyword evidence="1" id="KW-0732">Signal</keyword>
<evidence type="ECO:0000313" key="3">
    <source>
        <dbReference type="Proteomes" id="UP000468591"/>
    </source>
</evidence>
<name>A0A6P0CDW1_9RHOB</name>
<dbReference type="AlphaFoldDB" id="A0A6P0CDW1"/>